<proteinExistence type="predicted"/>
<dbReference type="EMBL" id="MU154568">
    <property type="protein sequence ID" value="KAF9494834.1"/>
    <property type="molecule type" value="Genomic_DNA"/>
</dbReference>
<sequence length="99" mass="11206">MSWNCTSTFYRIYPSGSSENTARSLMAHFPPRALFLEAAATLTAFSRNSSLRTAHLTSAMFYERLGLWSQVPPRCSSLFVRPTSMLILISMFAGCLWWT</sequence>
<name>A0A9P5ZYX3_PLEER</name>
<dbReference type="Proteomes" id="UP000807025">
    <property type="component" value="Unassembled WGS sequence"/>
</dbReference>
<evidence type="ECO:0000313" key="2">
    <source>
        <dbReference type="Proteomes" id="UP000807025"/>
    </source>
</evidence>
<accession>A0A9P5ZYX3</accession>
<organism evidence="1 2">
    <name type="scientific">Pleurotus eryngii</name>
    <name type="common">Boletus of the steppes</name>
    <dbReference type="NCBI Taxonomy" id="5323"/>
    <lineage>
        <taxon>Eukaryota</taxon>
        <taxon>Fungi</taxon>
        <taxon>Dikarya</taxon>
        <taxon>Basidiomycota</taxon>
        <taxon>Agaricomycotina</taxon>
        <taxon>Agaricomycetes</taxon>
        <taxon>Agaricomycetidae</taxon>
        <taxon>Agaricales</taxon>
        <taxon>Pleurotineae</taxon>
        <taxon>Pleurotaceae</taxon>
        <taxon>Pleurotus</taxon>
    </lineage>
</organism>
<dbReference type="AlphaFoldDB" id="A0A9P5ZYX3"/>
<evidence type="ECO:0000313" key="1">
    <source>
        <dbReference type="EMBL" id="KAF9494834.1"/>
    </source>
</evidence>
<gene>
    <name evidence="1" type="ORF">BDN71DRAFT_928678</name>
</gene>
<reference evidence="1" key="1">
    <citation type="submission" date="2020-11" db="EMBL/GenBank/DDBJ databases">
        <authorList>
            <consortium name="DOE Joint Genome Institute"/>
            <person name="Ahrendt S."/>
            <person name="Riley R."/>
            <person name="Andreopoulos W."/>
            <person name="Labutti K."/>
            <person name="Pangilinan J."/>
            <person name="Ruiz-Duenas F.J."/>
            <person name="Barrasa J.M."/>
            <person name="Sanchez-Garcia M."/>
            <person name="Camarero S."/>
            <person name="Miyauchi S."/>
            <person name="Serrano A."/>
            <person name="Linde D."/>
            <person name="Babiker R."/>
            <person name="Drula E."/>
            <person name="Ayuso-Fernandez I."/>
            <person name="Pacheco R."/>
            <person name="Padilla G."/>
            <person name="Ferreira P."/>
            <person name="Barriuso J."/>
            <person name="Kellner H."/>
            <person name="Castanera R."/>
            <person name="Alfaro M."/>
            <person name="Ramirez L."/>
            <person name="Pisabarro A.G."/>
            <person name="Kuo A."/>
            <person name="Tritt A."/>
            <person name="Lipzen A."/>
            <person name="He G."/>
            <person name="Yan M."/>
            <person name="Ng V."/>
            <person name="Cullen D."/>
            <person name="Martin F."/>
            <person name="Rosso M.-N."/>
            <person name="Henrissat B."/>
            <person name="Hibbett D."/>
            <person name="Martinez A.T."/>
            <person name="Grigoriev I.V."/>
        </authorList>
    </citation>
    <scope>NUCLEOTIDE SEQUENCE</scope>
    <source>
        <strain evidence="1">ATCC 90797</strain>
    </source>
</reference>
<keyword evidence="2" id="KW-1185">Reference proteome</keyword>
<comment type="caution">
    <text evidence="1">The sequence shown here is derived from an EMBL/GenBank/DDBJ whole genome shotgun (WGS) entry which is preliminary data.</text>
</comment>
<protein>
    <submittedName>
        <fullName evidence="1">Uncharacterized protein</fullName>
    </submittedName>
</protein>